<keyword evidence="1" id="KW-0472">Membrane</keyword>
<gene>
    <name evidence="2" type="ORF">QD47_07380</name>
</gene>
<dbReference type="PATRIC" id="fig|159743.3.peg.1620"/>
<organism evidence="2 3">
    <name type="scientific">Paenibacillus terrae</name>
    <dbReference type="NCBI Taxonomy" id="159743"/>
    <lineage>
        <taxon>Bacteria</taxon>
        <taxon>Bacillati</taxon>
        <taxon>Bacillota</taxon>
        <taxon>Bacilli</taxon>
        <taxon>Bacillales</taxon>
        <taxon>Paenibacillaceae</taxon>
        <taxon>Paenibacillus</taxon>
    </lineage>
</organism>
<comment type="caution">
    <text evidence="2">The sequence shown here is derived from an EMBL/GenBank/DDBJ whole genome shotgun (WGS) entry which is preliminary data.</text>
</comment>
<evidence type="ECO:0000313" key="3">
    <source>
        <dbReference type="Proteomes" id="UP000032534"/>
    </source>
</evidence>
<evidence type="ECO:0000313" key="2">
    <source>
        <dbReference type="EMBL" id="KJD46169.1"/>
    </source>
</evidence>
<dbReference type="AlphaFoldDB" id="A0A0D7X4I6"/>
<reference evidence="2 3" key="1">
    <citation type="submission" date="2014-11" db="EMBL/GenBank/DDBJ databases">
        <title>Draft Genome Sequences of Paenibacillus polymyxa NRRL B-30509 and Paenibacillus terrae NRRL B-30644, Strains from a Poultry Environment that Produce Tridecaptin A and Paenicidins.</title>
        <authorList>
            <person name="van Belkum M.J."/>
            <person name="Lohans C.T."/>
            <person name="Vederas J.C."/>
        </authorList>
    </citation>
    <scope>NUCLEOTIDE SEQUENCE [LARGE SCALE GENOMIC DNA]</scope>
    <source>
        <strain evidence="2 3">NRRL B-30644</strain>
    </source>
</reference>
<sequence length="305" mass="35946">MSSAKQPVQFRPFIHTEHAYQKLRICKRCGQFTALWEDKCTSCGRDALVPVEQYAHHRAKLYFRKDLAFGIVLLVAAVFFGHSTQQMLLCGTVGALLLLPLVLLQQRIRPYEQRRQLIRLFRGRIEQIKEGLNINHKNAVSLRQLSERVSYEMLREIAVLIHNDRIRLQQVALLQSFVLRKDMELTLDPLLIKSFEPLMVRYIGEIARLNRELIKDRTFRYVTFYERRILEMAGGEDILVRVASAAVRKKRYVVTHSGFISRYVRKLPKERVQRLYHIIQENPYEPFGDLADEVKIVYLMEQYKN</sequence>
<proteinExistence type="predicted"/>
<dbReference type="RefSeq" id="WP_044645520.1">
    <property type="nucleotide sequence ID" value="NZ_JTHP01000010.1"/>
</dbReference>
<keyword evidence="3" id="KW-1185">Reference proteome</keyword>
<dbReference type="OrthoDB" id="2925556at2"/>
<name>A0A0D7X4I6_9BACL</name>
<dbReference type="EMBL" id="JTHP01000010">
    <property type="protein sequence ID" value="KJD46169.1"/>
    <property type="molecule type" value="Genomic_DNA"/>
</dbReference>
<dbReference type="Proteomes" id="UP000032534">
    <property type="component" value="Unassembled WGS sequence"/>
</dbReference>
<keyword evidence="1" id="KW-1133">Transmembrane helix</keyword>
<keyword evidence="1" id="KW-0812">Transmembrane</keyword>
<evidence type="ECO:0000256" key="1">
    <source>
        <dbReference type="SAM" id="Phobius"/>
    </source>
</evidence>
<protein>
    <submittedName>
        <fullName evidence="2">Uncharacterized protein</fullName>
    </submittedName>
</protein>
<accession>A0A0D7X4I6</accession>
<feature type="transmembrane region" description="Helical" evidence="1">
    <location>
        <begin position="62"/>
        <end position="80"/>
    </location>
</feature>